<accession>A0AAD9B9F7</accession>
<feature type="compositionally biased region" description="Polar residues" evidence="1">
    <location>
        <begin position="731"/>
        <end position="741"/>
    </location>
</feature>
<proteinExistence type="predicted"/>
<dbReference type="AlphaFoldDB" id="A0AAD9B9F7"/>
<dbReference type="Proteomes" id="UP001228049">
    <property type="component" value="Unassembled WGS sequence"/>
</dbReference>
<dbReference type="EMBL" id="JASDAP010000026">
    <property type="protein sequence ID" value="KAK1878593.1"/>
    <property type="molecule type" value="Genomic_DNA"/>
</dbReference>
<feature type="region of interest" description="Disordered" evidence="1">
    <location>
        <begin position="720"/>
        <end position="741"/>
    </location>
</feature>
<dbReference type="SUPFAM" id="SSF53098">
    <property type="entry name" value="Ribonuclease H-like"/>
    <property type="match status" value="1"/>
</dbReference>
<dbReference type="InterPro" id="IPR012337">
    <property type="entry name" value="RNaseH-like_sf"/>
</dbReference>
<dbReference type="PANTHER" id="PTHR37162:SF1">
    <property type="entry name" value="BED-TYPE DOMAIN-CONTAINING PROTEIN"/>
    <property type="match status" value="1"/>
</dbReference>
<comment type="caution">
    <text evidence="2">The sequence shown here is derived from an EMBL/GenBank/DDBJ whole genome shotgun (WGS) entry which is preliminary data.</text>
</comment>
<protein>
    <submittedName>
        <fullName evidence="2">Protein FAM200A</fullName>
    </submittedName>
</protein>
<gene>
    <name evidence="2" type="ORF">KUDE01_026719</name>
</gene>
<evidence type="ECO:0000313" key="2">
    <source>
        <dbReference type="EMBL" id="KAK1878593.1"/>
    </source>
</evidence>
<sequence length="812" mass="92611">MCPTSGPSCGTAEVIYQKTDEALQKNAIPWRNCVSLSVDNAPVNTGARNSIASRILKEHGSIYIHGCPCHIIHNTAKQAGLGFLEVCGFDPEDLTVDVGYWFKGSTNRKGYLTEFCELHGSDYLEILMHVFIRWLSLERCLNRILQQYEPLASYFKSSNEKQPRFRRLLEAFSNPMTEVYLLFYQATLPVFSTFNLLLQREKSSIFLLHDEIRSFIRKLLSKFLKPAALQHRELHEILYKDPSNQLPGEKLVIGFTTRATLNRLLDAGDITPQQVQRFQQAAVAFLQRVECGVEDALYFVDRFPELLPYNGPDERDKLSEEFLDYQSMDIAMPEDPATFDIESFWGNMASMKNKVTGMSRFGRLSRIAKLVLPYALEIRYHHKCWFKYVRNYQRMSEDDKLPHMHNVTLREAQTIFFDNIRTVIFDEHELRSLQSLLRDYSSIVSRYGFPTSGVKSSYIKDILTREFKDKIGFHSRPQRNQSDLVYDTSGSGSYVEAAISSIGVSSEQLVQNVAARLRDDVKSIKLVPWPPRVEELEEEEELPPLVLQLLSALQGKHGVDLSPSTLSLTSLITQYIIKRPTTTAINATVTLHGLTRSKELVDSYYKLGMGISYPNVLLLRDVWTMHDLERCSVCPAEIAEGEPSISIIDNDDFRNDTLTGGGTSHRCNWMFLQREERLVHKHEANTQDEQPRIKHAKTVSDVLTEKASEMQTVMPYRTVKRGEPPIRPKPTTVSSSTEPQRQRSIIHALARADVNGDRPVAAEQNIPSYNGFHAGLNMCRQKQGLFSYILQSTARQVSCEGRHGQAGYHHRN</sequence>
<organism evidence="2 3">
    <name type="scientific">Dissostichus eleginoides</name>
    <name type="common">Patagonian toothfish</name>
    <name type="synonym">Dissostichus amissus</name>
    <dbReference type="NCBI Taxonomy" id="100907"/>
    <lineage>
        <taxon>Eukaryota</taxon>
        <taxon>Metazoa</taxon>
        <taxon>Chordata</taxon>
        <taxon>Craniata</taxon>
        <taxon>Vertebrata</taxon>
        <taxon>Euteleostomi</taxon>
        <taxon>Actinopterygii</taxon>
        <taxon>Neopterygii</taxon>
        <taxon>Teleostei</taxon>
        <taxon>Neoteleostei</taxon>
        <taxon>Acanthomorphata</taxon>
        <taxon>Eupercaria</taxon>
        <taxon>Perciformes</taxon>
        <taxon>Notothenioidei</taxon>
        <taxon>Nototheniidae</taxon>
        <taxon>Dissostichus</taxon>
    </lineage>
</organism>
<reference evidence="2" key="1">
    <citation type="submission" date="2023-04" db="EMBL/GenBank/DDBJ databases">
        <title>Chromosome-level genome of Chaenocephalus aceratus.</title>
        <authorList>
            <person name="Park H."/>
        </authorList>
    </citation>
    <scope>NUCLEOTIDE SEQUENCE</scope>
    <source>
        <strain evidence="2">DE</strain>
        <tissue evidence="2">Muscle</tissue>
    </source>
</reference>
<evidence type="ECO:0000256" key="1">
    <source>
        <dbReference type="SAM" id="MobiDB-lite"/>
    </source>
</evidence>
<evidence type="ECO:0000313" key="3">
    <source>
        <dbReference type="Proteomes" id="UP001228049"/>
    </source>
</evidence>
<name>A0AAD9B9F7_DISEL</name>
<keyword evidence="3" id="KW-1185">Reference proteome</keyword>
<dbReference type="PANTHER" id="PTHR37162">
    <property type="entry name" value="HAT FAMILY DIMERISATION DOMAINCONTAINING PROTEIN-RELATED"/>
    <property type="match status" value="1"/>
</dbReference>